<dbReference type="InterPro" id="IPR009081">
    <property type="entry name" value="PP-bd_ACP"/>
</dbReference>
<dbReference type="Gene3D" id="1.10.1200.10">
    <property type="entry name" value="ACP-like"/>
    <property type="match status" value="1"/>
</dbReference>
<sequence length="118" mass="12489">MQPSQVVFVEDLPRLPNGKVAKLQLPPPPAIPAPTAADTTAGVEEQLRDLWREVLAVDAVGDDDDFLSLGGHSLLALRVTARARGIVGTETTPSSCLKAPTFAAWLAEVLRNAPVVRG</sequence>
<evidence type="ECO:0000313" key="4">
    <source>
        <dbReference type="EMBL" id="EST22940.1"/>
    </source>
</evidence>
<organism evidence="4 5">
    <name type="scientific">Streptomyces roseochromogenus subsp. oscitans DS 12.976</name>
    <dbReference type="NCBI Taxonomy" id="1352936"/>
    <lineage>
        <taxon>Bacteria</taxon>
        <taxon>Bacillati</taxon>
        <taxon>Actinomycetota</taxon>
        <taxon>Actinomycetes</taxon>
        <taxon>Kitasatosporales</taxon>
        <taxon>Streptomycetaceae</taxon>
        <taxon>Streptomyces</taxon>
    </lineage>
</organism>
<dbReference type="GO" id="GO:0044550">
    <property type="term" value="P:secondary metabolite biosynthetic process"/>
    <property type="evidence" value="ECO:0007669"/>
    <property type="project" value="TreeGrafter"/>
</dbReference>
<evidence type="ECO:0000259" key="3">
    <source>
        <dbReference type="PROSITE" id="PS50075"/>
    </source>
</evidence>
<evidence type="ECO:0000256" key="1">
    <source>
        <dbReference type="ARBA" id="ARBA00022450"/>
    </source>
</evidence>
<dbReference type="PROSITE" id="PS00012">
    <property type="entry name" value="PHOSPHOPANTETHEINE"/>
    <property type="match status" value="1"/>
</dbReference>
<proteinExistence type="predicted"/>
<evidence type="ECO:0000256" key="2">
    <source>
        <dbReference type="ARBA" id="ARBA00022553"/>
    </source>
</evidence>
<dbReference type="Proteomes" id="UP000017984">
    <property type="component" value="Chromosome"/>
</dbReference>
<accession>V6JSQ1</accession>
<dbReference type="STRING" id="1352936.M878_34085"/>
<dbReference type="GO" id="GO:0005737">
    <property type="term" value="C:cytoplasm"/>
    <property type="evidence" value="ECO:0007669"/>
    <property type="project" value="TreeGrafter"/>
</dbReference>
<dbReference type="PATRIC" id="fig|1352936.5.peg.7099"/>
<reference evidence="4 5" key="1">
    <citation type="journal article" date="2014" name="Genome Announc.">
        <title>Draft Genome Sequence of Streptomyces roseochromogenes subsp. oscitans DS 12.976, Producer of the Aminocoumarin Antibiotic Clorobiocin.</title>
        <authorList>
            <person name="Ruckert C."/>
            <person name="Kalinowski J."/>
            <person name="Heide L."/>
            <person name="Apel A.K."/>
        </authorList>
    </citation>
    <scope>NUCLEOTIDE SEQUENCE [LARGE SCALE GENOMIC DNA]</scope>
    <source>
        <strain evidence="4 5">DS 12.976</strain>
    </source>
</reference>
<dbReference type="InterPro" id="IPR036736">
    <property type="entry name" value="ACP-like_sf"/>
</dbReference>
<dbReference type="PANTHER" id="PTHR45527:SF1">
    <property type="entry name" value="FATTY ACID SYNTHASE"/>
    <property type="match status" value="1"/>
</dbReference>
<dbReference type="GO" id="GO:0043041">
    <property type="term" value="P:amino acid activation for nonribosomal peptide biosynthetic process"/>
    <property type="evidence" value="ECO:0007669"/>
    <property type="project" value="TreeGrafter"/>
</dbReference>
<dbReference type="AlphaFoldDB" id="V6JSQ1"/>
<dbReference type="InterPro" id="IPR006162">
    <property type="entry name" value="Ppantetheine_attach_site"/>
</dbReference>
<dbReference type="PROSITE" id="PS50075">
    <property type="entry name" value="CARRIER"/>
    <property type="match status" value="1"/>
</dbReference>
<dbReference type="Pfam" id="PF00550">
    <property type="entry name" value="PP-binding"/>
    <property type="match status" value="1"/>
</dbReference>
<dbReference type="HOGENOM" id="CLU_2071878_0_0_11"/>
<feature type="domain" description="Carrier" evidence="3">
    <location>
        <begin position="38"/>
        <end position="113"/>
    </location>
</feature>
<dbReference type="SUPFAM" id="SSF47336">
    <property type="entry name" value="ACP-like"/>
    <property type="match status" value="1"/>
</dbReference>
<dbReference type="EMBL" id="AWQX01000292">
    <property type="protein sequence ID" value="EST22940.1"/>
    <property type="molecule type" value="Genomic_DNA"/>
</dbReference>
<dbReference type="GO" id="GO:0031177">
    <property type="term" value="F:phosphopantetheine binding"/>
    <property type="evidence" value="ECO:0007669"/>
    <property type="project" value="TreeGrafter"/>
</dbReference>
<dbReference type="PANTHER" id="PTHR45527">
    <property type="entry name" value="NONRIBOSOMAL PEPTIDE SYNTHETASE"/>
    <property type="match status" value="1"/>
</dbReference>
<keyword evidence="1" id="KW-0596">Phosphopantetheine</keyword>
<comment type="caution">
    <text evidence="4">The sequence shown here is derived from an EMBL/GenBank/DDBJ whole genome shotgun (WGS) entry which is preliminary data.</text>
</comment>
<dbReference type="RefSeq" id="WP_023551505.1">
    <property type="nucleotide sequence ID" value="NZ_CM002285.1"/>
</dbReference>
<evidence type="ECO:0000313" key="5">
    <source>
        <dbReference type="Proteomes" id="UP000017984"/>
    </source>
</evidence>
<gene>
    <name evidence="4" type="ORF">M878_34085</name>
</gene>
<name>V6JSQ1_STRRC</name>
<protein>
    <recommendedName>
        <fullName evidence="3">Carrier domain-containing protein</fullName>
    </recommendedName>
</protein>
<keyword evidence="5" id="KW-1185">Reference proteome</keyword>
<keyword evidence="2" id="KW-0597">Phosphoprotein</keyword>
<dbReference type="SUPFAM" id="SSF56801">
    <property type="entry name" value="Acetyl-CoA synthetase-like"/>
    <property type="match status" value="1"/>
</dbReference>